<evidence type="ECO:0000256" key="4">
    <source>
        <dbReference type="PIRSR" id="PIRSR000390-2"/>
    </source>
</evidence>
<dbReference type="PIRSF" id="PIRSF000390">
    <property type="entry name" value="PLP_StrS"/>
    <property type="match status" value="1"/>
</dbReference>
<accession>A0A1I2FCZ5</accession>
<sequence length="388" mass="41772">MAGTLIDPNRISPDQEGARAPLYVARPLLPELSDLNALLEGVWATRIVTNEAALHNRLEAELSRLLRVPVAKLFSSGTSALQCAMLALDLPKGSEVITTPLTFPATAHAISACGLTPVFADIEPDTLTIDPRAVEAAITPRTAAVLGVHVYGTICDVDALEALCAAHDLRLLFDAAHAFYSQSGGRSVATMGDVSAFSLHATKLYNTVEGGLATTNDTDLAERLGLARNFGIESEERVSIVGMNGKMSELHAAVGLLNLDGLPAERAARKALRASYNSIVSRHFGLKTQALQVDVVHSEQYYLLRVDPQAFGASRDDLYEALKARKIFARKYFWPICTDYDCYRGMPIISLEKVAVADQVKSTLLCLPFHSGVTDAHVDVIAETIAST</sequence>
<dbReference type="RefSeq" id="WP_093925102.1">
    <property type="nucleotide sequence ID" value="NZ_FOMW01000015.1"/>
</dbReference>
<evidence type="ECO:0000256" key="5">
    <source>
        <dbReference type="RuleBase" id="RU004508"/>
    </source>
</evidence>
<reference evidence="6 7" key="1">
    <citation type="submission" date="2016-10" db="EMBL/GenBank/DDBJ databases">
        <authorList>
            <person name="de Groot N.N."/>
        </authorList>
    </citation>
    <scope>NUCLEOTIDE SEQUENCE [LARGE SCALE GENOMIC DNA]</scope>
    <source>
        <strain evidence="6 7">DSM 11443</strain>
    </source>
</reference>
<dbReference type="GO" id="GO:0030170">
    <property type="term" value="F:pyridoxal phosphate binding"/>
    <property type="evidence" value="ECO:0007669"/>
    <property type="project" value="TreeGrafter"/>
</dbReference>
<feature type="active site" description="Proton acceptor" evidence="3">
    <location>
        <position position="203"/>
    </location>
</feature>
<dbReference type="STRING" id="74348.SAMN04488523_11572"/>
<dbReference type="Gene3D" id="3.40.640.10">
    <property type="entry name" value="Type I PLP-dependent aspartate aminotransferase-like (Major domain)"/>
    <property type="match status" value="1"/>
</dbReference>
<dbReference type="Proteomes" id="UP000198977">
    <property type="component" value="Unassembled WGS sequence"/>
</dbReference>
<gene>
    <name evidence="6" type="ORF">SAMN04488523_11572</name>
</gene>
<dbReference type="GO" id="GO:0000271">
    <property type="term" value="P:polysaccharide biosynthetic process"/>
    <property type="evidence" value="ECO:0007669"/>
    <property type="project" value="TreeGrafter"/>
</dbReference>
<name>A0A1I2FCZ5_9RHOB</name>
<dbReference type="SUPFAM" id="SSF53383">
    <property type="entry name" value="PLP-dependent transferases"/>
    <property type="match status" value="1"/>
</dbReference>
<dbReference type="Pfam" id="PF01041">
    <property type="entry name" value="DegT_DnrJ_EryC1"/>
    <property type="match status" value="1"/>
</dbReference>
<dbReference type="OrthoDB" id="9768668at2"/>
<evidence type="ECO:0000256" key="2">
    <source>
        <dbReference type="ARBA" id="ARBA00037999"/>
    </source>
</evidence>
<dbReference type="InterPro" id="IPR015424">
    <property type="entry name" value="PyrdxlP-dep_Trfase"/>
</dbReference>
<organism evidence="6 7">
    <name type="scientific">Sulfitobacter brevis</name>
    <dbReference type="NCBI Taxonomy" id="74348"/>
    <lineage>
        <taxon>Bacteria</taxon>
        <taxon>Pseudomonadati</taxon>
        <taxon>Pseudomonadota</taxon>
        <taxon>Alphaproteobacteria</taxon>
        <taxon>Rhodobacterales</taxon>
        <taxon>Roseobacteraceae</taxon>
        <taxon>Sulfitobacter</taxon>
    </lineage>
</organism>
<dbReference type="CDD" id="cd00616">
    <property type="entry name" value="AHBA_syn"/>
    <property type="match status" value="1"/>
</dbReference>
<keyword evidence="7" id="KW-1185">Reference proteome</keyword>
<dbReference type="PANTHER" id="PTHR30244:SF9">
    <property type="entry name" value="PROTEIN RV3402C"/>
    <property type="match status" value="1"/>
</dbReference>
<evidence type="ECO:0000256" key="1">
    <source>
        <dbReference type="ARBA" id="ARBA00022898"/>
    </source>
</evidence>
<evidence type="ECO:0000313" key="6">
    <source>
        <dbReference type="EMBL" id="SFF03374.1"/>
    </source>
</evidence>
<dbReference type="EMBL" id="FOMW01000015">
    <property type="protein sequence ID" value="SFF03374.1"/>
    <property type="molecule type" value="Genomic_DNA"/>
</dbReference>
<dbReference type="InterPro" id="IPR015421">
    <property type="entry name" value="PyrdxlP-dep_Trfase_major"/>
</dbReference>
<proteinExistence type="inferred from homology"/>
<comment type="similarity">
    <text evidence="2 5">Belongs to the DegT/DnrJ/EryC1 family.</text>
</comment>
<evidence type="ECO:0000313" key="7">
    <source>
        <dbReference type="Proteomes" id="UP000198977"/>
    </source>
</evidence>
<dbReference type="PANTHER" id="PTHR30244">
    <property type="entry name" value="TRANSAMINASE"/>
    <property type="match status" value="1"/>
</dbReference>
<dbReference type="GO" id="GO:0008483">
    <property type="term" value="F:transaminase activity"/>
    <property type="evidence" value="ECO:0007669"/>
    <property type="project" value="TreeGrafter"/>
</dbReference>
<protein>
    <submittedName>
        <fullName evidence="6">dTDP-4-amino-4,6-dideoxygalactose transaminase</fullName>
    </submittedName>
</protein>
<feature type="modified residue" description="N6-(pyridoxal phosphate)lysine" evidence="4">
    <location>
        <position position="203"/>
    </location>
</feature>
<evidence type="ECO:0000256" key="3">
    <source>
        <dbReference type="PIRSR" id="PIRSR000390-1"/>
    </source>
</evidence>
<keyword evidence="1 4" id="KW-0663">Pyridoxal phosphate</keyword>
<dbReference type="AlphaFoldDB" id="A0A1I2FCZ5"/>
<dbReference type="InterPro" id="IPR000653">
    <property type="entry name" value="DegT/StrS_aminotransferase"/>
</dbReference>